<dbReference type="EMBL" id="QTSX02005554">
    <property type="protein sequence ID" value="KAJ9059665.1"/>
    <property type="molecule type" value="Genomic_DNA"/>
</dbReference>
<sequence length="66" mass="7411">MVIGKILEEFAVMQSQFNLLSKEVSHLKNDNLTQPTPGFNPGHVLLSEELEHHNPITAGPSYYFSD</sequence>
<accession>A0ACC2SBI6</accession>
<name>A0ACC2SBI6_9FUNG</name>
<keyword evidence="2" id="KW-1185">Reference proteome</keyword>
<reference evidence="1" key="1">
    <citation type="submission" date="2022-04" db="EMBL/GenBank/DDBJ databases">
        <title>Genome of the entomopathogenic fungus Entomophthora muscae.</title>
        <authorList>
            <person name="Elya C."/>
            <person name="Lovett B.R."/>
            <person name="Lee E."/>
            <person name="Macias A.M."/>
            <person name="Hajek A.E."/>
            <person name="De Bivort B.L."/>
            <person name="Kasson M.T."/>
            <person name="De Fine Licht H.H."/>
            <person name="Stajich J.E."/>
        </authorList>
    </citation>
    <scope>NUCLEOTIDE SEQUENCE</scope>
    <source>
        <strain evidence="1">Berkeley</strain>
    </source>
</reference>
<proteinExistence type="predicted"/>
<dbReference type="Proteomes" id="UP001165960">
    <property type="component" value="Unassembled WGS sequence"/>
</dbReference>
<comment type="caution">
    <text evidence="1">The sequence shown here is derived from an EMBL/GenBank/DDBJ whole genome shotgun (WGS) entry which is preliminary data.</text>
</comment>
<protein>
    <submittedName>
        <fullName evidence="1">Uncharacterized protein</fullName>
    </submittedName>
</protein>
<evidence type="ECO:0000313" key="2">
    <source>
        <dbReference type="Proteomes" id="UP001165960"/>
    </source>
</evidence>
<evidence type="ECO:0000313" key="1">
    <source>
        <dbReference type="EMBL" id="KAJ9059665.1"/>
    </source>
</evidence>
<gene>
    <name evidence="1" type="ORF">DSO57_1039085</name>
</gene>
<organism evidence="1 2">
    <name type="scientific">Entomophthora muscae</name>
    <dbReference type="NCBI Taxonomy" id="34485"/>
    <lineage>
        <taxon>Eukaryota</taxon>
        <taxon>Fungi</taxon>
        <taxon>Fungi incertae sedis</taxon>
        <taxon>Zoopagomycota</taxon>
        <taxon>Entomophthoromycotina</taxon>
        <taxon>Entomophthoromycetes</taxon>
        <taxon>Entomophthorales</taxon>
        <taxon>Entomophthoraceae</taxon>
        <taxon>Entomophthora</taxon>
    </lineage>
</organism>